<feature type="transmembrane region" description="Helical" evidence="2">
    <location>
        <begin position="299"/>
        <end position="321"/>
    </location>
</feature>
<feature type="domain" description="Ig-like" evidence="4">
    <location>
        <begin position="202"/>
        <end position="288"/>
    </location>
</feature>
<dbReference type="Gene3D" id="3.30.500.10">
    <property type="entry name" value="MHC class I-like antigen recognition-like"/>
    <property type="match status" value="1"/>
</dbReference>
<sequence>MKKVFVFILLLHLQQVWTDIYYKHCVHWTYSKGFDLLDFTERVVLNDVIIYYYDSQPLRRKMPCPEWINSTTGREHWRTVQILSDHNEHVFHLGLQSAIEQFNQTGLLSDRNIYQASGCCLRYPNGTHEAQLTHAFNGEDFISFDINRKTFVAAVPQAVKYKNLREREHAIIEEVATYYKTMCLKRLDIFKKAPGLQIQKVPEVRIFEKQKAGSITVTCHVTGFYPRAVQVDWLGPDLHPVDEGVTDVLPNEDGTYQTRKSVTVSEEDVGKHTYSCVVLHSSVEHNITTVWVGEKHTGIAVWTSLACIGFLAAGTGFAIWWRCRTRDAVI</sequence>
<proteinExistence type="predicted"/>
<dbReference type="Ensembl" id="ENSPNAT00000023381.2">
    <property type="protein sequence ID" value="ENSPNAP00000032967.1"/>
    <property type="gene ID" value="ENSPNAG00000021258.2"/>
</dbReference>
<dbReference type="InterPro" id="IPR050208">
    <property type="entry name" value="MHC_class-I_related"/>
</dbReference>
<dbReference type="RefSeq" id="XP_017576046.1">
    <property type="nucleotide sequence ID" value="XM_017720557.1"/>
</dbReference>
<dbReference type="PROSITE" id="PS50835">
    <property type="entry name" value="IG_LIKE"/>
    <property type="match status" value="1"/>
</dbReference>
<keyword evidence="2" id="KW-1133">Transmembrane helix</keyword>
<dbReference type="GO" id="GO:0009897">
    <property type="term" value="C:external side of plasma membrane"/>
    <property type="evidence" value="ECO:0007669"/>
    <property type="project" value="TreeGrafter"/>
</dbReference>
<reference evidence="5" key="2">
    <citation type="submission" date="2025-08" db="UniProtKB">
        <authorList>
            <consortium name="Ensembl"/>
        </authorList>
    </citation>
    <scope>IDENTIFICATION</scope>
</reference>
<name>A0A3B4E8R7_PYGNA</name>
<dbReference type="OMA" id="GCEMNEN"/>
<dbReference type="GeneTree" id="ENSGT00940000173852"/>
<dbReference type="InterPro" id="IPR013783">
    <property type="entry name" value="Ig-like_fold"/>
</dbReference>
<evidence type="ECO:0000259" key="4">
    <source>
        <dbReference type="PROSITE" id="PS50835"/>
    </source>
</evidence>
<accession>A0A3B4E8R7</accession>
<reference evidence="5 6" key="1">
    <citation type="submission" date="2020-10" db="EMBL/GenBank/DDBJ databases">
        <title>Pygocentrus nattereri (red-bellied piranha) genome, fPygNat1, primary haplotype.</title>
        <authorList>
            <person name="Myers G."/>
            <person name="Meyer A."/>
            <person name="Karagic N."/>
            <person name="Pippel M."/>
            <person name="Winkler S."/>
            <person name="Tracey A."/>
            <person name="Wood J."/>
            <person name="Formenti G."/>
            <person name="Howe K."/>
            <person name="Fedrigo O."/>
            <person name="Jarvis E.D."/>
        </authorList>
    </citation>
    <scope>NUCLEOTIDE SEQUENCE [LARGE SCALE GENOMIC DNA]</scope>
</reference>
<evidence type="ECO:0000256" key="3">
    <source>
        <dbReference type="SAM" id="SignalP"/>
    </source>
</evidence>
<dbReference type="InterPro" id="IPR036179">
    <property type="entry name" value="Ig-like_dom_sf"/>
</dbReference>
<dbReference type="PANTHER" id="PTHR16675">
    <property type="entry name" value="MHC CLASS I-RELATED"/>
    <property type="match status" value="1"/>
</dbReference>
<dbReference type="SMART" id="SM00407">
    <property type="entry name" value="IGc1"/>
    <property type="match status" value="1"/>
</dbReference>
<keyword evidence="2" id="KW-0472">Membrane</keyword>
<keyword evidence="2" id="KW-0812">Transmembrane</keyword>
<keyword evidence="6" id="KW-1185">Reference proteome</keyword>
<dbReference type="InterPro" id="IPR007110">
    <property type="entry name" value="Ig-like_dom"/>
</dbReference>
<dbReference type="Gene3D" id="2.60.40.10">
    <property type="entry name" value="Immunoglobulins"/>
    <property type="match status" value="1"/>
</dbReference>
<dbReference type="GeneID" id="108441178"/>
<reference evidence="5" key="3">
    <citation type="submission" date="2025-09" db="UniProtKB">
        <authorList>
            <consortium name="Ensembl"/>
        </authorList>
    </citation>
    <scope>IDENTIFICATION</scope>
</reference>
<dbReference type="OrthoDB" id="8936120at2759"/>
<dbReference type="InterPro" id="IPR011162">
    <property type="entry name" value="MHC_I/II-like_Ag-recog"/>
</dbReference>
<protein>
    <recommendedName>
        <fullName evidence="4">Ig-like domain-containing protein</fullName>
    </recommendedName>
</protein>
<feature type="chain" id="PRO_5017436653" description="Ig-like domain-containing protein" evidence="3">
    <location>
        <begin position="19"/>
        <end position="330"/>
    </location>
</feature>
<dbReference type="InterPro" id="IPR011161">
    <property type="entry name" value="MHC_I-like_Ag-recog"/>
</dbReference>
<organism evidence="5 6">
    <name type="scientific">Pygocentrus nattereri</name>
    <name type="common">Red-bellied piranha</name>
    <dbReference type="NCBI Taxonomy" id="42514"/>
    <lineage>
        <taxon>Eukaryota</taxon>
        <taxon>Metazoa</taxon>
        <taxon>Chordata</taxon>
        <taxon>Craniata</taxon>
        <taxon>Vertebrata</taxon>
        <taxon>Euteleostomi</taxon>
        <taxon>Actinopterygii</taxon>
        <taxon>Neopterygii</taxon>
        <taxon>Teleostei</taxon>
        <taxon>Ostariophysi</taxon>
        <taxon>Characiformes</taxon>
        <taxon>Characoidei</taxon>
        <taxon>Pygocentrus</taxon>
    </lineage>
</organism>
<feature type="signal peptide" evidence="3">
    <location>
        <begin position="1"/>
        <end position="18"/>
    </location>
</feature>
<dbReference type="InterPro" id="IPR037055">
    <property type="entry name" value="MHC_I-like_Ag-recog_sf"/>
</dbReference>
<dbReference type="SUPFAM" id="SSF54452">
    <property type="entry name" value="MHC antigen-recognition domain"/>
    <property type="match status" value="1"/>
</dbReference>
<dbReference type="SUPFAM" id="SSF48726">
    <property type="entry name" value="Immunoglobulin"/>
    <property type="match status" value="1"/>
</dbReference>
<evidence type="ECO:0000256" key="1">
    <source>
        <dbReference type="ARBA" id="ARBA00023180"/>
    </source>
</evidence>
<dbReference type="InterPro" id="IPR003597">
    <property type="entry name" value="Ig_C1-set"/>
</dbReference>
<evidence type="ECO:0000313" key="6">
    <source>
        <dbReference type="Proteomes" id="UP001501920"/>
    </source>
</evidence>
<evidence type="ECO:0000256" key="2">
    <source>
        <dbReference type="SAM" id="Phobius"/>
    </source>
</evidence>
<keyword evidence="3" id="KW-0732">Signal</keyword>
<dbReference type="PANTHER" id="PTHR16675:SF235">
    <property type="entry name" value="SHKT DOMAIN-CONTAINING PROTEIN"/>
    <property type="match status" value="1"/>
</dbReference>
<dbReference type="STRING" id="42514.ENSPNAP00000032967"/>
<dbReference type="GO" id="GO:0006955">
    <property type="term" value="P:immune response"/>
    <property type="evidence" value="ECO:0007669"/>
    <property type="project" value="TreeGrafter"/>
</dbReference>
<dbReference type="Pfam" id="PF00129">
    <property type="entry name" value="MHC_I"/>
    <property type="match status" value="1"/>
</dbReference>
<evidence type="ECO:0000313" key="5">
    <source>
        <dbReference type="Ensembl" id="ENSPNAP00000032967.1"/>
    </source>
</evidence>
<dbReference type="Pfam" id="PF07654">
    <property type="entry name" value="C1-set"/>
    <property type="match status" value="1"/>
</dbReference>
<dbReference type="AlphaFoldDB" id="A0A3B4E8R7"/>
<dbReference type="GO" id="GO:0005615">
    <property type="term" value="C:extracellular space"/>
    <property type="evidence" value="ECO:0007669"/>
    <property type="project" value="TreeGrafter"/>
</dbReference>
<dbReference type="Proteomes" id="UP001501920">
    <property type="component" value="Chromosome 12"/>
</dbReference>
<keyword evidence="1" id="KW-0325">Glycoprotein</keyword>